<name>A0A9D1Z7Y0_9FIRM</name>
<dbReference type="Gene3D" id="3.40.630.30">
    <property type="match status" value="1"/>
</dbReference>
<dbReference type="PROSITE" id="PS51186">
    <property type="entry name" value="GNAT"/>
    <property type="match status" value="1"/>
</dbReference>
<sequence length="264" mass="29004">MLTNTEILHIALQQSAIESCCAPGDFLKNENVVAVSRENAGRRAYLSEPYAFDLTSYGGNAVACVREDLQEVAYSYLAKHSVAHLFETPALHELDVMLAPFGLKTKFQAEYFLPDARYVRICASPYETRVLTPAAFGGLYRTEWGNALCAERKERDMLCVGAYDCGRLVALAGASADCDTMWQIGVDVLPEYRGRGLAKTVTSRLAQEVFARGKVPFYCAAWSNLPSVRNALSCGFRPAWVQLTARPVEKTESPAGAFGFPSPH</sequence>
<dbReference type="Proteomes" id="UP000824135">
    <property type="component" value="Unassembled WGS sequence"/>
</dbReference>
<evidence type="ECO:0000313" key="2">
    <source>
        <dbReference type="EMBL" id="HIY78545.1"/>
    </source>
</evidence>
<feature type="domain" description="N-acetyltransferase" evidence="1">
    <location>
        <begin position="114"/>
        <end position="253"/>
    </location>
</feature>
<evidence type="ECO:0000259" key="1">
    <source>
        <dbReference type="PROSITE" id="PS51186"/>
    </source>
</evidence>
<evidence type="ECO:0000313" key="3">
    <source>
        <dbReference type="Proteomes" id="UP000824135"/>
    </source>
</evidence>
<accession>A0A9D1Z7Y0</accession>
<reference evidence="2" key="1">
    <citation type="journal article" date="2021" name="PeerJ">
        <title>Extensive microbial diversity within the chicken gut microbiome revealed by metagenomics and culture.</title>
        <authorList>
            <person name="Gilroy R."/>
            <person name="Ravi A."/>
            <person name="Getino M."/>
            <person name="Pursley I."/>
            <person name="Horton D.L."/>
            <person name="Alikhan N.F."/>
            <person name="Baker D."/>
            <person name="Gharbi K."/>
            <person name="Hall N."/>
            <person name="Watson M."/>
            <person name="Adriaenssens E.M."/>
            <person name="Foster-Nyarko E."/>
            <person name="Jarju S."/>
            <person name="Secka A."/>
            <person name="Antonio M."/>
            <person name="Oren A."/>
            <person name="Chaudhuri R.R."/>
            <person name="La Ragione R."/>
            <person name="Hildebrand F."/>
            <person name="Pallen M.J."/>
        </authorList>
    </citation>
    <scope>NUCLEOTIDE SEQUENCE</scope>
    <source>
        <strain evidence="2">CHK199-9574</strain>
    </source>
</reference>
<dbReference type="SUPFAM" id="SSF55729">
    <property type="entry name" value="Acyl-CoA N-acyltransferases (Nat)"/>
    <property type="match status" value="1"/>
</dbReference>
<dbReference type="GO" id="GO:0016747">
    <property type="term" value="F:acyltransferase activity, transferring groups other than amino-acyl groups"/>
    <property type="evidence" value="ECO:0007669"/>
    <property type="project" value="InterPro"/>
</dbReference>
<protein>
    <submittedName>
        <fullName evidence="2">GNAT family N-acetyltransferase</fullName>
        <ecNumber evidence="2">2.3.1.-</ecNumber>
    </submittedName>
</protein>
<dbReference type="Pfam" id="PF12746">
    <property type="entry name" value="GNAT_acetyltran"/>
    <property type="match status" value="1"/>
</dbReference>
<dbReference type="InterPro" id="IPR016181">
    <property type="entry name" value="Acyl_CoA_acyltransferase"/>
</dbReference>
<dbReference type="CDD" id="cd04301">
    <property type="entry name" value="NAT_SF"/>
    <property type="match status" value="1"/>
</dbReference>
<organism evidence="2 3">
    <name type="scientific">Candidatus Borkfalkia excrementavium</name>
    <dbReference type="NCBI Taxonomy" id="2838505"/>
    <lineage>
        <taxon>Bacteria</taxon>
        <taxon>Bacillati</taxon>
        <taxon>Bacillota</taxon>
        <taxon>Clostridia</taxon>
        <taxon>Christensenellales</taxon>
        <taxon>Christensenellaceae</taxon>
        <taxon>Candidatus Borkfalkia</taxon>
    </lineage>
</organism>
<keyword evidence="2" id="KW-0808">Transferase</keyword>
<dbReference type="EMBL" id="DXCO01000037">
    <property type="protein sequence ID" value="HIY78545.1"/>
    <property type="molecule type" value="Genomic_DNA"/>
</dbReference>
<dbReference type="EC" id="2.3.1.-" evidence="2"/>
<comment type="caution">
    <text evidence="2">The sequence shown here is derived from an EMBL/GenBank/DDBJ whole genome shotgun (WGS) entry which is preliminary data.</text>
</comment>
<dbReference type="InterPro" id="IPR027365">
    <property type="entry name" value="GNAT_acetyltra_YdfB-like"/>
</dbReference>
<gene>
    <name evidence="2" type="ORF">H9728_05825</name>
</gene>
<dbReference type="InterPro" id="IPR000182">
    <property type="entry name" value="GNAT_dom"/>
</dbReference>
<proteinExistence type="predicted"/>
<dbReference type="AlphaFoldDB" id="A0A9D1Z7Y0"/>
<reference evidence="2" key="2">
    <citation type="submission" date="2021-04" db="EMBL/GenBank/DDBJ databases">
        <authorList>
            <person name="Gilroy R."/>
        </authorList>
    </citation>
    <scope>NUCLEOTIDE SEQUENCE</scope>
    <source>
        <strain evidence="2">CHK199-9574</strain>
    </source>
</reference>
<keyword evidence="2" id="KW-0012">Acyltransferase</keyword>